<evidence type="ECO:0000256" key="10">
    <source>
        <dbReference type="PIRNR" id="PIRNR005727"/>
    </source>
</evidence>
<keyword evidence="7 10" id="KW-0333">Golgi apparatus</keyword>
<keyword evidence="3 10" id="KW-0963">Cytoplasm</keyword>
<keyword evidence="6 10" id="KW-0653">Protein transport</keyword>
<dbReference type="InterPro" id="IPR011989">
    <property type="entry name" value="ARM-like"/>
</dbReference>
<protein>
    <recommendedName>
        <fullName evidence="10">Coatomer subunit beta</fullName>
    </recommendedName>
    <alternativeName>
        <fullName evidence="10">Beta-coat protein</fullName>
    </alternativeName>
</protein>
<comment type="subcellular location">
    <subcellularLocation>
        <location evidence="10">Cytoplasm</location>
    </subcellularLocation>
    <subcellularLocation>
        <location evidence="1 10">Golgi apparatus membrane</location>
        <topology evidence="1 10">Peripheral membrane protein</topology>
        <orientation evidence="1 10">Cytoplasmic side</orientation>
    </subcellularLocation>
    <subcellularLocation>
        <location evidence="10">Cytoplasmic vesicle</location>
        <location evidence="10">COPI-coated vesicle membrane</location>
        <topology evidence="10">Peripheral membrane protein</topology>
        <orientation evidence="10">Cytoplasmic side</orientation>
    </subcellularLocation>
</comment>
<evidence type="ECO:0000313" key="15">
    <source>
        <dbReference type="EMBL" id="CBJ27676.1"/>
    </source>
</evidence>
<keyword evidence="2 10" id="KW-0813">Transport</keyword>
<dbReference type="PANTHER" id="PTHR10635">
    <property type="entry name" value="COATOMER SUBUNIT BETA"/>
    <property type="match status" value="1"/>
</dbReference>
<evidence type="ECO:0000313" key="16">
    <source>
        <dbReference type="Proteomes" id="UP000002630"/>
    </source>
</evidence>
<comment type="function">
    <text evidence="10">The coatomer is a cytosolic protein complex that binds to dilysine motifs and reversibly associates with Golgi non-clathrin-coated vesicles, which further mediate biosynthetic protein transport from the ER, via the Golgi up to the trans Golgi network. Coatomer complex is required for budding from Golgi membranes, and is essential for the retrograde Golgi-to-ER transport of dilysine-tagged proteins.</text>
</comment>
<accession>D7G7C5</accession>
<evidence type="ECO:0000256" key="1">
    <source>
        <dbReference type="ARBA" id="ARBA00004255"/>
    </source>
</evidence>
<dbReference type="GO" id="GO:0006891">
    <property type="term" value="P:intra-Golgi vesicle-mediated transport"/>
    <property type="evidence" value="ECO:0007669"/>
    <property type="project" value="TreeGrafter"/>
</dbReference>
<evidence type="ECO:0000259" key="12">
    <source>
        <dbReference type="Pfam" id="PF01602"/>
    </source>
</evidence>
<dbReference type="Pfam" id="PF14806">
    <property type="entry name" value="Coatomer_b_Cpla"/>
    <property type="match status" value="1"/>
</dbReference>
<feature type="domain" description="Coatomer beta subunit C-terminal" evidence="13">
    <location>
        <begin position="684"/>
        <end position="818"/>
    </location>
</feature>
<dbReference type="PIRSF" id="PIRSF005727">
    <property type="entry name" value="Coatomer_beta_subunit"/>
    <property type="match status" value="1"/>
</dbReference>
<dbReference type="InterPro" id="IPR002553">
    <property type="entry name" value="Clathrin/coatomer_adapt-like_N"/>
</dbReference>
<dbReference type="Gene3D" id="1.25.10.10">
    <property type="entry name" value="Leucine-rich Repeat Variant"/>
    <property type="match status" value="1"/>
</dbReference>
<dbReference type="GO" id="GO:0005198">
    <property type="term" value="F:structural molecule activity"/>
    <property type="evidence" value="ECO:0007669"/>
    <property type="project" value="InterPro"/>
</dbReference>
<dbReference type="InterPro" id="IPR029446">
    <property type="entry name" value="COPB1_appendage_platform_dom"/>
</dbReference>
<dbReference type="InterPro" id="IPR011710">
    <property type="entry name" value="Coatomer_bsu_C"/>
</dbReference>
<dbReference type="GO" id="GO:0030126">
    <property type="term" value="C:COPI vesicle coat"/>
    <property type="evidence" value="ECO:0007669"/>
    <property type="project" value="InterPro"/>
</dbReference>
<dbReference type="InParanoid" id="D7G7C5"/>
<dbReference type="STRING" id="2880.D7G7C5"/>
<evidence type="ECO:0000256" key="9">
    <source>
        <dbReference type="ARBA" id="ARBA00023329"/>
    </source>
</evidence>
<comment type="subunit">
    <text evidence="10">Oligomeric complex that consists of at least the alpha, beta, beta', gamma, delta, epsilon and zeta subunits.</text>
</comment>
<dbReference type="PANTHER" id="PTHR10635:SF0">
    <property type="entry name" value="COATOMER SUBUNIT BETA"/>
    <property type="match status" value="1"/>
</dbReference>
<feature type="region of interest" description="Disordered" evidence="11">
    <location>
        <begin position="481"/>
        <end position="517"/>
    </location>
</feature>
<dbReference type="Proteomes" id="UP000002630">
    <property type="component" value="Linkage Group LG28"/>
</dbReference>
<dbReference type="OrthoDB" id="10261439at2759"/>
<dbReference type="GO" id="GO:0000139">
    <property type="term" value="C:Golgi membrane"/>
    <property type="evidence" value="ECO:0007669"/>
    <property type="project" value="UniProtKB-SubCell"/>
</dbReference>
<evidence type="ECO:0000256" key="3">
    <source>
        <dbReference type="ARBA" id="ARBA00022490"/>
    </source>
</evidence>
<dbReference type="Pfam" id="PF01602">
    <property type="entry name" value="Adaptin_N"/>
    <property type="match status" value="1"/>
</dbReference>
<dbReference type="InterPro" id="IPR016024">
    <property type="entry name" value="ARM-type_fold"/>
</dbReference>
<dbReference type="GO" id="GO:0006886">
    <property type="term" value="P:intracellular protein transport"/>
    <property type="evidence" value="ECO:0007669"/>
    <property type="project" value="InterPro"/>
</dbReference>
<evidence type="ECO:0000256" key="6">
    <source>
        <dbReference type="ARBA" id="ARBA00022927"/>
    </source>
</evidence>
<gene>
    <name evidence="15" type="primary">CPC24</name>
    <name evidence="15" type="ORF">Esi_0080_0089</name>
</gene>
<keyword evidence="16" id="KW-1185">Reference proteome</keyword>
<evidence type="ECO:0000259" key="14">
    <source>
        <dbReference type="Pfam" id="PF14806"/>
    </source>
</evidence>
<dbReference type="GO" id="GO:0006888">
    <property type="term" value="P:endoplasmic reticulum to Golgi vesicle-mediated transport"/>
    <property type="evidence" value="ECO:0007669"/>
    <property type="project" value="TreeGrafter"/>
</dbReference>
<keyword evidence="9 10" id="KW-0968">Cytoplasmic vesicle</keyword>
<keyword evidence="4" id="KW-0677">Repeat</keyword>
<keyword evidence="8 10" id="KW-0472">Membrane</keyword>
<evidence type="ECO:0000256" key="8">
    <source>
        <dbReference type="ARBA" id="ARBA00023136"/>
    </source>
</evidence>
<organism evidence="15 16">
    <name type="scientific">Ectocarpus siliculosus</name>
    <name type="common">Brown alga</name>
    <name type="synonym">Conferva siliculosa</name>
    <dbReference type="NCBI Taxonomy" id="2880"/>
    <lineage>
        <taxon>Eukaryota</taxon>
        <taxon>Sar</taxon>
        <taxon>Stramenopiles</taxon>
        <taxon>Ochrophyta</taxon>
        <taxon>PX clade</taxon>
        <taxon>Phaeophyceae</taxon>
        <taxon>Ectocarpales</taxon>
        <taxon>Ectocarpaceae</taxon>
        <taxon>Ectocarpus</taxon>
    </lineage>
</organism>
<evidence type="ECO:0000256" key="11">
    <source>
        <dbReference type="SAM" id="MobiDB-lite"/>
    </source>
</evidence>
<dbReference type="AlphaFoldDB" id="D7G7C5"/>
<sequence>MAVTEQHCTILFNSDGLQSMQQDDIIKNLEQPNISGKVTGIKQAILLLLSGETMPRLLMSVIKGCLKDDSKELKKLVMMYWEVVKKYDAEGKLLPEMILVCNALRNDLNHPNEYVRGCTLRFLCKLREPELLEPLIPTVKLCLEHRHSYVRRNAALLCYYVHKNFGQQLLPDGPELIERFIAAEGDTSARRSAFLFLYNESEELAIDFLNNHMEDVPKFGDGFALLVLELCRKVCRRDPSQKSRFVRVLLSMLQSRSAAVSYEAAWTLVSLSGAPTAIRAAATTYAQLLNTQSDNNVKLIVLERLAGLKKHHTKVLQEVLMDILRALSSPNVDICRKTLEVAMDLVTPRNIEEVVQVLKREVVRTQEAGMEKGTQYRTLLIQAIHGCATKFADVAESVVGVLMDFLNGDGAMDVILFVRSIVEQYEGLRPSILSKLIFSLRDMVNGPVIAVAIWILGEYCEDADAITSAFTELRESVGPMPLTEANSSAANGGADGGPAKEGGAAEEGGGAAAGAGGGGTTVTKNIVLSDGTYATQTTVQGGGVAAVASALKSDARLRQLLVGGEIFLGSALSASLTKMTLRAMDLLGDSSPAAKEMQIATLQILCGLAKVIEARSLTHRGAYADCLERVTMCCRSLLDPAARAVLKPTLLDLCRQSFQQLLDKEKAAQAKQAEEMEGRPRSQPDDLINFRQLRSNALQAAELDIYDGDDISKATGMDAPDTGRLSHIYQLSGFADPVYAEACVTVHDYDIVLEMLVINRTPNTLTNLTVELSTMGDLRLVERPQSHTIGPLDSRNIRANIKVSSTETGHIFGTIVYENSSTAEKTYINLNDIHMDIMDYIKPASCSEEAFRSMWAEFEWENKVAVNTSFTDLNAFLKHLVAKTNTNCLTPLSSLDGSSSFLAANLYAMSVFGEDALVNVSVEKKSDADGKLSGHVRIRSKTQGIALSLGDRITLVQRGPGTTKAQP</sequence>
<dbReference type="eggNOG" id="KOG1058">
    <property type="taxonomic scope" value="Eukaryota"/>
</dbReference>
<proteinExistence type="predicted"/>
<dbReference type="EMBL" id="FN649036">
    <property type="protein sequence ID" value="CBJ27676.1"/>
    <property type="molecule type" value="Genomic_DNA"/>
</dbReference>
<reference evidence="15 16" key="1">
    <citation type="journal article" date="2010" name="Nature">
        <title>The Ectocarpus genome and the independent evolution of multicellularity in brown algae.</title>
        <authorList>
            <person name="Cock J.M."/>
            <person name="Sterck L."/>
            <person name="Rouze P."/>
            <person name="Scornet D."/>
            <person name="Allen A.E."/>
            <person name="Amoutzias G."/>
            <person name="Anthouard V."/>
            <person name="Artiguenave F."/>
            <person name="Aury J.M."/>
            <person name="Badger J.H."/>
            <person name="Beszteri B."/>
            <person name="Billiau K."/>
            <person name="Bonnet E."/>
            <person name="Bothwell J.H."/>
            <person name="Bowler C."/>
            <person name="Boyen C."/>
            <person name="Brownlee C."/>
            <person name="Carrano C.J."/>
            <person name="Charrier B."/>
            <person name="Cho G.Y."/>
            <person name="Coelho S.M."/>
            <person name="Collen J."/>
            <person name="Corre E."/>
            <person name="Da Silva C."/>
            <person name="Delage L."/>
            <person name="Delaroque N."/>
            <person name="Dittami S.M."/>
            <person name="Doulbeau S."/>
            <person name="Elias M."/>
            <person name="Farnham G."/>
            <person name="Gachon C.M."/>
            <person name="Gschloessl B."/>
            <person name="Heesch S."/>
            <person name="Jabbari K."/>
            <person name="Jubin C."/>
            <person name="Kawai H."/>
            <person name="Kimura K."/>
            <person name="Kloareg B."/>
            <person name="Kupper F.C."/>
            <person name="Lang D."/>
            <person name="Le Bail A."/>
            <person name="Leblanc C."/>
            <person name="Lerouge P."/>
            <person name="Lohr M."/>
            <person name="Lopez P.J."/>
            <person name="Martens C."/>
            <person name="Maumus F."/>
            <person name="Michel G."/>
            <person name="Miranda-Saavedra D."/>
            <person name="Morales J."/>
            <person name="Moreau H."/>
            <person name="Motomura T."/>
            <person name="Nagasato C."/>
            <person name="Napoli C.A."/>
            <person name="Nelson D.R."/>
            <person name="Nyvall-Collen P."/>
            <person name="Peters A.F."/>
            <person name="Pommier C."/>
            <person name="Potin P."/>
            <person name="Poulain J."/>
            <person name="Quesneville H."/>
            <person name="Read B."/>
            <person name="Rensing S.A."/>
            <person name="Ritter A."/>
            <person name="Rousvoal S."/>
            <person name="Samanta M."/>
            <person name="Samson G."/>
            <person name="Schroeder D.C."/>
            <person name="Segurens B."/>
            <person name="Strittmatter M."/>
            <person name="Tonon T."/>
            <person name="Tregear J.W."/>
            <person name="Valentin K."/>
            <person name="von Dassow P."/>
            <person name="Yamagishi T."/>
            <person name="Van de Peer Y."/>
            <person name="Wincker P."/>
        </authorList>
    </citation>
    <scope>NUCLEOTIDE SEQUENCE [LARGE SCALE GENOMIC DNA]</scope>
    <source>
        <strain evidence="16">Ec32 / CCAP1310/4</strain>
    </source>
</reference>
<evidence type="ECO:0000256" key="2">
    <source>
        <dbReference type="ARBA" id="ARBA00022448"/>
    </source>
</evidence>
<feature type="domain" description="Coatomer beta subunit appendage platform" evidence="14">
    <location>
        <begin position="824"/>
        <end position="953"/>
    </location>
</feature>
<dbReference type="SUPFAM" id="SSF48371">
    <property type="entry name" value="ARM repeat"/>
    <property type="match status" value="1"/>
</dbReference>
<dbReference type="InterPro" id="IPR016460">
    <property type="entry name" value="COPB1"/>
</dbReference>
<dbReference type="FunCoup" id="D7G7C5">
    <property type="interactions" value="570"/>
</dbReference>
<evidence type="ECO:0000259" key="13">
    <source>
        <dbReference type="Pfam" id="PF07718"/>
    </source>
</evidence>
<evidence type="ECO:0000256" key="5">
    <source>
        <dbReference type="ARBA" id="ARBA00022892"/>
    </source>
</evidence>
<dbReference type="EMBL" id="FN649753">
    <property type="protein sequence ID" value="CBJ27676.1"/>
    <property type="molecule type" value="Genomic_DNA"/>
</dbReference>
<keyword evidence="5 10" id="KW-0931">ER-Golgi transport</keyword>
<dbReference type="Pfam" id="PF07718">
    <property type="entry name" value="Coatamer_beta_C"/>
    <property type="match status" value="1"/>
</dbReference>
<feature type="domain" description="Clathrin/coatomer adaptor adaptin-like N-terminal" evidence="12">
    <location>
        <begin position="24"/>
        <end position="478"/>
    </location>
</feature>
<evidence type="ECO:0000256" key="7">
    <source>
        <dbReference type="ARBA" id="ARBA00023034"/>
    </source>
</evidence>
<dbReference type="OMA" id="IYKNFDW"/>
<name>D7G7C5_ECTSI</name>
<feature type="compositionally biased region" description="Gly residues" evidence="11">
    <location>
        <begin position="493"/>
        <end position="517"/>
    </location>
</feature>
<evidence type="ECO:0000256" key="4">
    <source>
        <dbReference type="ARBA" id="ARBA00022737"/>
    </source>
</evidence>